<evidence type="ECO:0000256" key="5">
    <source>
        <dbReference type="ARBA" id="ARBA00038359"/>
    </source>
</evidence>
<gene>
    <name evidence="9" type="ORF">CH35J_004721</name>
</gene>
<evidence type="ECO:0000256" key="6">
    <source>
        <dbReference type="SAM" id="MobiDB-lite"/>
    </source>
</evidence>
<dbReference type="InterPro" id="IPR052337">
    <property type="entry name" value="SAT4-like"/>
</dbReference>
<feature type="domain" description="Rhodopsin" evidence="8">
    <location>
        <begin position="29"/>
        <end position="261"/>
    </location>
</feature>
<keyword evidence="2 7" id="KW-0812">Transmembrane</keyword>
<comment type="similarity">
    <text evidence="5">Belongs to the SAT4 family.</text>
</comment>
<evidence type="ECO:0000313" key="10">
    <source>
        <dbReference type="Proteomes" id="UP000305883"/>
    </source>
</evidence>
<reference evidence="9 10" key="1">
    <citation type="journal article" date="2019" name="Genome Biol. Evol.">
        <title>Genomic Plasticity Mediated by Transposable Elements in the Plant Pathogenic Fungus Colletotrichum higginsianum.</title>
        <authorList>
            <person name="Tsushima A."/>
            <person name="Gan P."/>
            <person name="Kumakura N."/>
            <person name="Narusaka M."/>
            <person name="Takano Y."/>
            <person name="Narusaka Y."/>
            <person name="Shirasu K."/>
        </authorList>
    </citation>
    <scope>NUCLEOTIDE SEQUENCE [LARGE SCALE GENOMIC DNA]</scope>
    <source>
        <strain evidence="9 10">MAFF305635-RFP</strain>
    </source>
</reference>
<feature type="transmembrane region" description="Helical" evidence="7">
    <location>
        <begin position="47"/>
        <end position="71"/>
    </location>
</feature>
<proteinExistence type="inferred from homology"/>
<comment type="caution">
    <text evidence="9">The sequence shown here is derived from an EMBL/GenBank/DDBJ whole genome shotgun (WGS) entry which is preliminary data.</text>
</comment>
<dbReference type="GO" id="GO:0016020">
    <property type="term" value="C:membrane"/>
    <property type="evidence" value="ECO:0007669"/>
    <property type="project" value="UniProtKB-SubCell"/>
</dbReference>
<evidence type="ECO:0000256" key="3">
    <source>
        <dbReference type="ARBA" id="ARBA00022989"/>
    </source>
</evidence>
<evidence type="ECO:0000256" key="1">
    <source>
        <dbReference type="ARBA" id="ARBA00004141"/>
    </source>
</evidence>
<dbReference type="EMBL" id="MWPZ01000003">
    <property type="protein sequence ID" value="TID01702.1"/>
    <property type="molecule type" value="Genomic_DNA"/>
</dbReference>
<name>A0A4T0W8X9_9PEZI</name>
<dbReference type="PANTHER" id="PTHR33048">
    <property type="entry name" value="PTH11-LIKE INTEGRAL MEMBRANE PROTEIN (AFU_ORTHOLOGUE AFUA_5G11245)"/>
    <property type="match status" value="1"/>
</dbReference>
<feature type="transmembrane region" description="Helical" evidence="7">
    <location>
        <begin position="116"/>
        <end position="139"/>
    </location>
</feature>
<evidence type="ECO:0000256" key="7">
    <source>
        <dbReference type="SAM" id="Phobius"/>
    </source>
</evidence>
<feature type="compositionally biased region" description="Basic and acidic residues" evidence="6">
    <location>
        <begin position="332"/>
        <end position="341"/>
    </location>
</feature>
<feature type="transmembrane region" description="Helical" evidence="7">
    <location>
        <begin position="237"/>
        <end position="257"/>
    </location>
</feature>
<dbReference type="OrthoDB" id="5417887at2759"/>
<dbReference type="Proteomes" id="UP000305883">
    <property type="component" value="Unassembled WGS sequence"/>
</dbReference>
<keyword evidence="3 7" id="KW-1133">Transmembrane helix</keyword>
<evidence type="ECO:0000256" key="2">
    <source>
        <dbReference type="ARBA" id="ARBA00022692"/>
    </source>
</evidence>
<dbReference type="Pfam" id="PF20684">
    <property type="entry name" value="Fung_rhodopsin"/>
    <property type="match status" value="1"/>
</dbReference>
<keyword evidence="4 7" id="KW-0472">Membrane</keyword>
<sequence>MAWTASNLSVLVHSTTWTMFFVASVFLGLRVYSRVRNSGVGLKADDWVLIAGWVFLMLASANASWLMSIFLHRGNLTKITLARTHHNLQSVALGLTKTSFGITLVRLMPGGWEAKLIWGLIITMNLQFAVHIIATWQAICGAPDQAHIGGDRCWRLDQSVTFTIFSALYSATCDLILALLPWKMIFNLQMKRSERISIAVALSMGVLAGVTGIMKAVQGRMLIDVRSPDYLYNQAIYWIWSMAEPNVTIISASIPVLRGFVRSVRKRSESSPGAGAYVKTGDTSGRFYNRSTITAARAEPSDQDAASDSSILARSPDPSASGGGITWTTEVTVKHEPRPETGQDGGVLLGSKGPGTVAAIEMGPIGHPGKPASRTD</sequence>
<evidence type="ECO:0000256" key="4">
    <source>
        <dbReference type="ARBA" id="ARBA00023136"/>
    </source>
</evidence>
<feature type="transmembrane region" description="Helical" evidence="7">
    <location>
        <begin position="7"/>
        <end position="27"/>
    </location>
</feature>
<dbReference type="InterPro" id="IPR049326">
    <property type="entry name" value="Rhodopsin_dom_fungi"/>
</dbReference>
<comment type="subcellular location">
    <subcellularLocation>
        <location evidence="1">Membrane</location>
        <topology evidence="1">Multi-pass membrane protein</topology>
    </subcellularLocation>
</comment>
<protein>
    <recommendedName>
        <fullName evidence="8">Rhodopsin domain-containing protein</fullName>
    </recommendedName>
</protein>
<feature type="region of interest" description="Disordered" evidence="6">
    <location>
        <begin position="294"/>
        <end position="376"/>
    </location>
</feature>
<dbReference type="PANTHER" id="PTHR33048:SF42">
    <property type="entry name" value="INTEGRAL MEMBRANE PROTEIN"/>
    <property type="match status" value="1"/>
</dbReference>
<evidence type="ECO:0000313" key="9">
    <source>
        <dbReference type="EMBL" id="TID01702.1"/>
    </source>
</evidence>
<feature type="transmembrane region" description="Helical" evidence="7">
    <location>
        <begin position="159"/>
        <end position="184"/>
    </location>
</feature>
<dbReference type="AlphaFoldDB" id="A0A4T0W8X9"/>
<organism evidence="9 10">
    <name type="scientific">Colletotrichum higginsianum</name>
    <dbReference type="NCBI Taxonomy" id="80884"/>
    <lineage>
        <taxon>Eukaryota</taxon>
        <taxon>Fungi</taxon>
        <taxon>Dikarya</taxon>
        <taxon>Ascomycota</taxon>
        <taxon>Pezizomycotina</taxon>
        <taxon>Sordariomycetes</taxon>
        <taxon>Hypocreomycetidae</taxon>
        <taxon>Glomerellales</taxon>
        <taxon>Glomerellaceae</taxon>
        <taxon>Colletotrichum</taxon>
        <taxon>Colletotrichum destructivum species complex</taxon>
    </lineage>
</organism>
<evidence type="ECO:0000259" key="8">
    <source>
        <dbReference type="Pfam" id="PF20684"/>
    </source>
</evidence>
<feature type="transmembrane region" description="Helical" evidence="7">
    <location>
        <begin position="196"/>
        <end position="217"/>
    </location>
</feature>
<accession>A0A4T0W8X9</accession>